<name>A0A165T7N0_9APHY</name>
<gene>
    <name evidence="5" type="ORF">DAEQUDRAFT_749006</name>
</gene>
<dbReference type="PIRSF" id="PIRSF001365">
    <property type="entry name" value="DHDPS"/>
    <property type="match status" value="1"/>
</dbReference>
<feature type="active site" description="Schiff-base intermediate with substrate" evidence="3">
    <location>
        <position position="176"/>
    </location>
</feature>
<dbReference type="PRINTS" id="PR00146">
    <property type="entry name" value="DHPICSNTHASE"/>
</dbReference>
<dbReference type="SMART" id="SM01130">
    <property type="entry name" value="DHDPS"/>
    <property type="match status" value="1"/>
</dbReference>
<dbReference type="CDD" id="cd00408">
    <property type="entry name" value="DHDPS-like"/>
    <property type="match status" value="1"/>
</dbReference>
<evidence type="ECO:0000313" key="6">
    <source>
        <dbReference type="Proteomes" id="UP000076727"/>
    </source>
</evidence>
<proteinExistence type="inferred from homology"/>
<evidence type="ECO:0000256" key="3">
    <source>
        <dbReference type="PIRSR" id="PIRSR001365-1"/>
    </source>
</evidence>
<dbReference type="PANTHER" id="PTHR12128:SF66">
    <property type="entry name" value="4-HYDROXY-2-OXOGLUTARATE ALDOLASE, MITOCHONDRIAL"/>
    <property type="match status" value="1"/>
</dbReference>
<reference evidence="5 6" key="1">
    <citation type="journal article" date="2016" name="Mol. Biol. Evol.">
        <title>Comparative Genomics of Early-Diverging Mushroom-Forming Fungi Provides Insights into the Origins of Lignocellulose Decay Capabilities.</title>
        <authorList>
            <person name="Nagy L.G."/>
            <person name="Riley R."/>
            <person name="Tritt A."/>
            <person name="Adam C."/>
            <person name="Daum C."/>
            <person name="Floudas D."/>
            <person name="Sun H."/>
            <person name="Yadav J.S."/>
            <person name="Pangilinan J."/>
            <person name="Larsson K.H."/>
            <person name="Matsuura K."/>
            <person name="Barry K."/>
            <person name="Labutti K."/>
            <person name="Kuo R."/>
            <person name="Ohm R.A."/>
            <person name="Bhattacharya S.S."/>
            <person name="Shirouzu T."/>
            <person name="Yoshinaga Y."/>
            <person name="Martin F.M."/>
            <person name="Grigoriev I.V."/>
            <person name="Hibbett D.S."/>
        </authorList>
    </citation>
    <scope>NUCLEOTIDE SEQUENCE [LARGE SCALE GENOMIC DNA]</scope>
    <source>
        <strain evidence="5 6">L-15889</strain>
    </source>
</reference>
<dbReference type="Pfam" id="PF00701">
    <property type="entry name" value="DHDPS"/>
    <property type="match status" value="1"/>
</dbReference>
<dbReference type="Proteomes" id="UP000076727">
    <property type="component" value="Unassembled WGS sequence"/>
</dbReference>
<organism evidence="5 6">
    <name type="scientific">Daedalea quercina L-15889</name>
    <dbReference type="NCBI Taxonomy" id="1314783"/>
    <lineage>
        <taxon>Eukaryota</taxon>
        <taxon>Fungi</taxon>
        <taxon>Dikarya</taxon>
        <taxon>Basidiomycota</taxon>
        <taxon>Agaricomycotina</taxon>
        <taxon>Agaricomycetes</taxon>
        <taxon>Polyporales</taxon>
        <taxon>Fomitopsis</taxon>
    </lineage>
</organism>
<dbReference type="PANTHER" id="PTHR12128">
    <property type="entry name" value="DIHYDRODIPICOLINATE SYNTHASE"/>
    <property type="match status" value="1"/>
</dbReference>
<feature type="active site" description="Proton donor/acceptor" evidence="3">
    <location>
        <position position="147"/>
    </location>
</feature>
<keyword evidence="6" id="KW-1185">Reference proteome</keyword>
<evidence type="ECO:0000313" key="5">
    <source>
        <dbReference type="EMBL" id="KZT73044.1"/>
    </source>
</evidence>
<evidence type="ECO:0000256" key="4">
    <source>
        <dbReference type="PIRSR" id="PIRSR001365-2"/>
    </source>
</evidence>
<dbReference type="SUPFAM" id="SSF51569">
    <property type="entry name" value="Aldolase"/>
    <property type="match status" value="1"/>
</dbReference>
<dbReference type="GO" id="GO:0008840">
    <property type="term" value="F:4-hydroxy-tetrahydrodipicolinate synthase activity"/>
    <property type="evidence" value="ECO:0007669"/>
    <property type="project" value="TreeGrafter"/>
</dbReference>
<sequence>MAPTDSIPPPSGVYVPAVLFFDESEEFDVPAIQAHVLRLARGGVTGILVQGSNGEAQHLSHDERKEAIRLTRKTLNDNGFQQVVIIAGTGAQSTRETKKLCKDAADAGATFCLVLTPSVWPNQMTPEKILKFHRDVADASPIPTMVYNFPVVTAGLNLDSDIIGQLAQHPNIVGTKLSCGTIGKLHRLTSTVPITKFATFPGVSDVFLQGLVSGSAGLIGALPNVAPKAHMEVYRLYKAGKIQEAEKIQALLGHADWELGKLGSIGGIKAVVSKHFGYGGTVVRAPLSAAVVTPTSTTKLEELIALEKSL</sequence>
<keyword evidence="1 2" id="KW-0456">Lyase</keyword>
<dbReference type="EMBL" id="KV429038">
    <property type="protein sequence ID" value="KZT73044.1"/>
    <property type="molecule type" value="Genomic_DNA"/>
</dbReference>
<dbReference type="InterPro" id="IPR013785">
    <property type="entry name" value="Aldolase_TIM"/>
</dbReference>
<dbReference type="Gene3D" id="3.20.20.70">
    <property type="entry name" value="Aldolase class I"/>
    <property type="match status" value="1"/>
</dbReference>
<evidence type="ECO:0000256" key="2">
    <source>
        <dbReference type="PIRNR" id="PIRNR001365"/>
    </source>
</evidence>
<dbReference type="AlphaFoldDB" id="A0A165T7N0"/>
<dbReference type="STRING" id="1314783.A0A165T7N0"/>
<protein>
    <submittedName>
        <fullName evidence="5">Aldolase</fullName>
    </submittedName>
</protein>
<comment type="similarity">
    <text evidence="2">Belongs to the DapA family.</text>
</comment>
<dbReference type="OrthoDB" id="191315at2759"/>
<evidence type="ECO:0000256" key="1">
    <source>
        <dbReference type="ARBA" id="ARBA00023239"/>
    </source>
</evidence>
<accession>A0A165T7N0</accession>
<dbReference type="InterPro" id="IPR002220">
    <property type="entry name" value="DapA-like"/>
</dbReference>
<feature type="binding site" evidence="4">
    <location>
        <position position="219"/>
    </location>
    <ligand>
        <name>pyruvate</name>
        <dbReference type="ChEBI" id="CHEBI:15361"/>
    </ligand>
</feature>